<evidence type="ECO:0000313" key="1">
    <source>
        <dbReference type="EnsemblPlants" id="AVESA.00010b.r2.4AG0596880.1.CDS"/>
    </source>
</evidence>
<proteinExistence type="predicted"/>
<sequence>MACARLREPTSFKAPRILVSSLSLTLPRKQEGAAWPLGQSSFLVFPAISVSHPVFAKIPARARRAGPLTRSSEKMGCERCKWRDELDYCNLDDREKHFLMFMLDGCGQEMIITDDFLKRFRGEIPREIKLETRNGHSYTIGVSKYPDKLVLREGWGVFVETYDLHMEDCVVFKYKGNSQFDVIVFDRFGREKASSVIVDNAPLPPHVQEGHNSSTEYVERSHGHSQPMEMPSPTEYNNSSGRHQPTRVQPPNENVNHSQGHPQPMQMQSPTGNLDNFAGFGQPMETQMQPCIETVDRSNYHAQTVQMQLPLRGTKKQSKLQRDYSSHRNKTVMPSSSGNSLPLADDIEVGDTPRYTLGWNTSLNTLQKTEVDEKVQSIHSDNPKFVAVMRNFNVTGTFTLTLSKQYVKTYVGDKERSICLQRLGKTWEVHFSGSPEVKRIVRGWRKFVQENDVEVGDICIFELLEIYEICTMEVHIIHAKDFRRPSHLIVEERRKDATKTVEHSHSRSQLVQMQSPSVDREIQVQRDNSSQRNKRDSLMSEDIDHDTDALSGCMGVGLKHLTSIQKKAVKRKLQLIDSEIPICVVVMRNTNVTGRFSLSISKKYVDKHLGDEVRSIWLERHGRKYQVSLGRKPKNNRVVSGWTKFARENKLETGDICLLELLGHCKLPAMKVHILRVMHAT</sequence>
<organism evidence="1 2">
    <name type="scientific">Avena sativa</name>
    <name type="common">Oat</name>
    <dbReference type="NCBI Taxonomy" id="4498"/>
    <lineage>
        <taxon>Eukaryota</taxon>
        <taxon>Viridiplantae</taxon>
        <taxon>Streptophyta</taxon>
        <taxon>Embryophyta</taxon>
        <taxon>Tracheophyta</taxon>
        <taxon>Spermatophyta</taxon>
        <taxon>Magnoliopsida</taxon>
        <taxon>Liliopsida</taxon>
        <taxon>Poales</taxon>
        <taxon>Poaceae</taxon>
        <taxon>BOP clade</taxon>
        <taxon>Pooideae</taxon>
        <taxon>Poodae</taxon>
        <taxon>Poeae</taxon>
        <taxon>Poeae Chloroplast Group 1 (Aveneae type)</taxon>
        <taxon>Aveninae</taxon>
        <taxon>Avena</taxon>
    </lineage>
</organism>
<accession>A0ACD5W9R5</accession>
<name>A0ACD5W9R5_AVESA</name>
<evidence type="ECO:0000313" key="2">
    <source>
        <dbReference type="Proteomes" id="UP001732700"/>
    </source>
</evidence>
<keyword evidence="2" id="KW-1185">Reference proteome</keyword>
<dbReference type="EnsemblPlants" id="AVESA.00010b.r2.4AG0596880.1">
    <property type="protein sequence ID" value="AVESA.00010b.r2.4AG0596880.1.CDS"/>
    <property type="gene ID" value="AVESA.00010b.r2.4AG0596880"/>
</dbReference>
<dbReference type="Proteomes" id="UP001732700">
    <property type="component" value="Chromosome 4A"/>
</dbReference>
<protein>
    <submittedName>
        <fullName evidence="1">Uncharacterized protein</fullName>
    </submittedName>
</protein>
<reference evidence="1" key="2">
    <citation type="submission" date="2025-09" db="UniProtKB">
        <authorList>
            <consortium name="EnsemblPlants"/>
        </authorList>
    </citation>
    <scope>IDENTIFICATION</scope>
</reference>
<reference evidence="1" key="1">
    <citation type="submission" date="2021-05" db="EMBL/GenBank/DDBJ databases">
        <authorList>
            <person name="Scholz U."/>
            <person name="Mascher M."/>
            <person name="Fiebig A."/>
        </authorList>
    </citation>
    <scope>NUCLEOTIDE SEQUENCE [LARGE SCALE GENOMIC DNA]</scope>
</reference>